<feature type="compositionally biased region" description="Basic and acidic residues" evidence="2">
    <location>
        <begin position="124"/>
        <end position="141"/>
    </location>
</feature>
<feature type="compositionally biased region" description="Low complexity" evidence="2">
    <location>
        <begin position="19"/>
        <end position="29"/>
    </location>
</feature>
<feature type="region of interest" description="Disordered" evidence="2">
    <location>
        <begin position="561"/>
        <end position="605"/>
    </location>
</feature>
<feature type="compositionally biased region" description="Low complexity" evidence="2">
    <location>
        <begin position="163"/>
        <end position="175"/>
    </location>
</feature>
<feature type="region of interest" description="Disordered" evidence="2">
    <location>
        <begin position="378"/>
        <end position="410"/>
    </location>
</feature>
<keyword evidence="1" id="KW-0175">Coiled coil</keyword>
<feature type="compositionally biased region" description="Polar residues" evidence="2">
    <location>
        <begin position="292"/>
        <end position="301"/>
    </location>
</feature>
<feature type="region of interest" description="Disordered" evidence="2">
    <location>
        <begin position="292"/>
        <end position="359"/>
    </location>
</feature>
<feature type="compositionally biased region" description="Low complexity" evidence="2">
    <location>
        <begin position="216"/>
        <end position="229"/>
    </location>
</feature>
<evidence type="ECO:0000313" key="3">
    <source>
        <dbReference type="EMBL" id="KAF9324856.1"/>
    </source>
</evidence>
<evidence type="ECO:0000313" key="4">
    <source>
        <dbReference type="Proteomes" id="UP000696485"/>
    </source>
</evidence>
<feature type="region of interest" description="Disordered" evidence="2">
    <location>
        <begin position="112"/>
        <end position="189"/>
    </location>
</feature>
<feature type="compositionally biased region" description="Low complexity" evidence="2">
    <location>
        <begin position="890"/>
        <end position="903"/>
    </location>
</feature>
<feature type="compositionally biased region" description="Acidic residues" evidence="2">
    <location>
        <begin position="656"/>
        <end position="678"/>
    </location>
</feature>
<feature type="compositionally biased region" description="Low complexity" evidence="2">
    <location>
        <begin position="910"/>
        <end position="925"/>
    </location>
</feature>
<dbReference type="AlphaFoldDB" id="A0A9P5VHG1"/>
<feature type="compositionally biased region" description="Basic and acidic residues" evidence="2">
    <location>
        <begin position="679"/>
        <end position="694"/>
    </location>
</feature>
<accession>A0A9P5VHG1</accession>
<organism evidence="3 4">
    <name type="scientific">Podila minutissima</name>
    <dbReference type="NCBI Taxonomy" id="64525"/>
    <lineage>
        <taxon>Eukaryota</taxon>
        <taxon>Fungi</taxon>
        <taxon>Fungi incertae sedis</taxon>
        <taxon>Mucoromycota</taxon>
        <taxon>Mortierellomycotina</taxon>
        <taxon>Mortierellomycetes</taxon>
        <taxon>Mortierellales</taxon>
        <taxon>Mortierellaceae</taxon>
        <taxon>Podila</taxon>
    </lineage>
</organism>
<protein>
    <submittedName>
        <fullName evidence="3">Uncharacterized protein</fullName>
    </submittedName>
</protein>
<feature type="compositionally biased region" description="Basic and acidic residues" evidence="2">
    <location>
        <begin position="734"/>
        <end position="751"/>
    </location>
</feature>
<feature type="compositionally biased region" description="Basic and acidic residues" evidence="2">
    <location>
        <begin position="701"/>
        <end position="713"/>
    </location>
</feature>
<feature type="region of interest" description="Disordered" evidence="2">
    <location>
        <begin position="654"/>
        <end position="751"/>
    </location>
</feature>
<feature type="region of interest" description="Disordered" evidence="2">
    <location>
        <begin position="824"/>
        <end position="937"/>
    </location>
</feature>
<reference evidence="3" key="1">
    <citation type="journal article" date="2020" name="Fungal Divers.">
        <title>Resolving the Mortierellaceae phylogeny through synthesis of multi-gene phylogenetics and phylogenomics.</title>
        <authorList>
            <person name="Vandepol N."/>
            <person name="Liber J."/>
            <person name="Desiro A."/>
            <person name="Na H."/>
            <person name="Kennedy M."/>
            <person name="Barry K."/>
            <person name="Grigoriev I.V."/>
            <person name="Miller A.N."/>
            <person name="O'Donnell K."/>
            <person name="Stajich J.E."/>
            <person name="Bonito G."/>
        </authorList>
    </citation>
    <scope>NUCLEOTIDE SEQUENCE</scope>
    <source>
        <strain evidence="3">NVP1</strain>
    </source>
</reference>
<evidence type="ECO:0000256" key="2">
    <source>
        <dbReference type="SAM" id="MobiDB-lite"/>
    </source>
</evidence>
<keyword evidence="4" id="KW-1185">Reference proteome</keyword>
<feature type="region of interest" description="Disordered" evidence="2">
    <location>
        <begin position="216"/>
        <end position="265"/>
    </location>
</feature>
<evidence type="ECO:0000256" key="1">
    <source>
        <dbReference type="SAM" id="Coils"/>
    </source>
</evidence>
<dbReference type="EMBL" id="JAAAUY010001017">
    <property type="protein sequence ID" value="KAF9324856.1"/>
    <property type="molecule type" value="Genomic_DNA"/>
</dbReference>
<feature type="compositionally biased region" description="Basic and acidic residues" evidence="2">
    <location>
        <begin position="561"/>
        <end position="573"/>
    </location>
</feature>
<feature type="coiled-coil region" evidence="1">
    <location>
        <begin position="1073"/>
        <end position="1161"/>
    </location>
</feature>
<feature type="region of interest" description="Disordered" evidence="2">
    <location>
        <begin position="1"/>
        <end position="68"/>
    </location>
</feature>
<feature type="region of interest" description="Disordered" evidence="2">
    <location>
        <begin position="1004"/>
        <end position="1072"/>
    </location>
</feature>
<feature type="compositionally biased region" description="Basic and acidic residues" evidence="2">
    <location>
        <begin position="254"/>
        <end position="265"/>
    </location>
</feature>
<proteinExistence type="predicted"/>
<sequence length="1188" mass="134100">MLSRETYSGRRDHTIARNSITSGTSTSTSQVEGVKKEYEDYDSLPSSSSDIYTYASRNHPQHRPTDGLVADQITSSSSYSALRSIKSQNRVQPEEMDPYDFKLQKHLQKNGIAHKPLSNHRRQHDFEGQDRTSRPRSKETFGADDPYQLDSSKRRERKERGELSSSKLHSSQASQGIDHRNKSLQRSIRGGEPLTIRDIIDNREIRNEINELRLSTGSSRAYPSPSSPSQKRGAIQNQSGAGQRESSARKPSKSHRDGDSARDFSIDQSILEKKFRSKLDAVIDVQQLSFDTRQTRSPVSQDQERRDRADSFPYPRSPATQRRQRDLYHSSYSPSDFSQTGENDDDDEERTVELKPGQLGIISSTPVQVQAPLLIQTEPIAPSKSKRSKKHPKDTNAAPATRPEDVGYDSAEGISFEREVAIAKAKRELGASINGPGPSSAPTRQQPDRPMSSKLDHGRSLELGDLVSPTSYKFGGQGGGHNNLITRPAPPPSTGLPLPSAAPLPLNITGGLTRVDTQRFMELAGALGEGQGMIRDLKAERKKSNATIKLLQKDLKKTNRELNKANESKERLSKALSKSTSSRKSNGDNRRLGSGSILENSEQERIHAGIQRERDQVEKNLVMLQQRIAAQEQQMAEMHARDKVRIQQEEHLMELIDTESEEETEEESEDEDEDDEDKVLDHGDFRDDHNRDGGPADENIEPTKQRKGWKDDGAGVLKSSRIGKRPSKSTRTTAKRDKIRQALPDSRRMDKVEEVHIHHHVHYSDEEDEAYYEIRPRHTDQYSTMRSNTRYNYPDDHRSHFVPRQSYRAPPGTIQIPVRDIMSQSYPGQRSRYPLYDDDDQHYQAPPPRFRRSQGHSVTRGFAGNSRARAFEEEERLQREVGARRAEAVQQTETATSASTQTEAETRVAQPQQSPQTQPQPSLPSQHPPETAPQADHRTFPVNIPLAPKATQKKLSIDIQRILSLLKTHDPTRCTVCQSGESHHHQHSGLRIDGRPIVVRRKKPMPEAARSANGAPDNSSPKETSRHKPEIVVVRSTATSLHDMMDESSYDTSSKPHGGGDDTDNDDNDDHPEQRLHEALQLLEEEVRELRASYLDLTEDLEVLTLETELLRKRQQIPEAKRSTSSASSQAVVDNDLESLNRKKQQIQEQLRKVIDCLEEKADLVMVLQEQGLQEQHNKQQDSRELQN</sequence>
<feature type="compositionally biased region" description="Polar residues" evidence="2">
    <location>
        <begin position="44"/>
        <end position="58"/>
    </location>
</feature>
<comment type="caution">
    <text evidence="3">The sequence shown here is derived from an EMBL/GenBank/DDBJ whole genome shotgun (WGS) entry which is preliminary data.</text>
</comment>
<feature type="compositionally biased region" description="Basic and acidic residues" evidence="2">
    <location>
        <begin position="876"/>
        <end position="887"/>
    </location>
</feature>
<feature type="compositionally biased region" description="Polar residues" evidence="2">
    <location>
        <begin position="330"/>
        <end position="341"/>
    </location>
</feature>
<feature type="compositionally biased region" description="Acidic residues" evidence="2">
    <location>
        <begin position="1061"/>
        <end position="1070"/>
    </location>
</feature>
<gene>
    <name evidence="3" type="ORF">BG006_000162</name>
</gene>
<feature type="region of interest" description="Disordered" evidence="2">
    <location>
        <begin position="429"/>
        <end position="498"/>
    </location>
</feature>
<feature type="compositionally biased region" description="Polar residues" evidence="2">
    <location>
        <begin position="235"/>
        <end position="245"/>
    </location>
</feature>
<dbReference type="Proteomes" id="UP000696485">
    <property type="component" value="Unassembled WGS sequence"/>
</dbReference>
<name>A0A9P5VHG1_9FUNG</name>
<feature type="region of interest" description="Disordered" evidence="2">
    <location>
        <begin position="792"/>
        <end position="812"/>
    </location>
</feature>